<accession>A0A2A2MBJ9</accession>
<protein>
    <submittedName>
        <fullName evidence="1">Uncharacterized protein</fullName>
    </submittedName>
</protein>
<name>A0A2A2MBJ9_9GAMM</name>
<comment type="caution">
    <text evidence="1">The sequence shown here is derived from an EMBL/GenBank/DDBJ whole genome shotgun (WGS) entry which is preliminary data.</text>
</comment>
<organism evidence="1 2">
    <name type="scientific">Hafnia paralvei</name>
    <dbReference type="NCBI Taxonomy" id="546367"/>
    <lineage>
        <taxon>Bacteria</taxon>
        <taxon>Pseudomonadati</taxon>
        <taxon>Pseudomonadota</taxon>
        <taxon>Gammaproteobacteria</taxon>
        <taxon>Enterobacterales</taxon>
        <taxon>Hafniaceae</taxon>
        <taxon>Hafnia</taxon>
    </lineage>
</organism>
<evidence type="ECO:0000313" key="1">
    <source>
        <dbReference type="EMBL" id="PAV96068.1"/>
    </source>
</evidence>
<proteinExistence type="predicted"/>
<dbReference type="EMBL" id="NQMS01000005">
    <property type="protein sequence ID" value="PAV96068.1"/>
    <property type="molecule type" value="Genomic_DNA"/>
</dbReference>
<dbReference type="AlphaFoldDB" id="A0A2A2MBJ9"/>
<evidence type="ECO:0000313" key="2">
    <source>
        <dbReference type="Proteomes" id="UP000218796"/>
    </source>
</evidence>
<gene>
    <name evidence="1" type="ORF">CJD50_13695</name>
</gene>
<sequence>MFLLLCWASMASGKQTAWHSHSANCYFSQVDSYFAQSLTDVSSISVMQLTGESERSLSRKSNTRKLTALLRVHLKSCSEQGRIAPTLPDASLPAHSDTAFFDVTRQYRDKGISLALLRTLQLPPHQNRLGGWKESNILYRGKLTYDQPDAEAYVG</sequence>
<reference evidence="1 2" key="1">
    <citation type="submission" date="2017-08" db="EMBL/GenBank/DDBJ databases">
        <title>Draft Genome Sequence of Hafnia alvei CITHA-6 Isolated from Raw Bovine Milk.</title>
        <authorList>
            <person name="Culligan E.P."/>
            <person name="Mcsweeney A."/>
            <person name="O'Doherty C."/>
            <person name="Gleeson E."/>
            <person name="O'Riordan D."/>
            <person name="Sleator R.D."/>
        </authorList>
    </citation>
    <scope>NUCLEOTIDE SEQUENCE [LARGE SCALE GENOMIC DNA]</scope>
    <source>
        <strain evidence="1 2">CITHA-6</strain>
    </source>
</reference>
<keyword evidence="2" id="KW-1185">Reference proteome</keyword>
<dbReference type="Proteomes" id="UP000218796">
    <property type="component" value="Unassembled WGS sequence"/>
</dbReference>